<dbReference type="Gene3D" id="3.30.1520.10">
    <property type="entry name" value="Phox-like domain"/>
    <property type="match status" value="1"/>
</dbReference>
<dbReference type="Proteomes" id="UP000192596">
    <property type="component" value="Unassembled WGS sequence"/>
</dbReference>
<dbReference type="SUPFAM" id="SSF64268">
    <property type="entry name" value="PX domain"/>
    <property type="match status" value="1"/>
</dbReference>
<dbReference type="PANTHER" id="PTHR22775">
    <property type="entry name" value="SORTING NEXIN"/>
    <property type="match status" value="1"/>
</dbReference>
<dbReference type="FunFam" id="3.30.1520.10:FF:000065">
    <property type="entry name" value="PX domain protein (AFU_orthologue AFUA_2G07450)"/>
    <property type="match status" value="1"/>
</dbReference>
<feature type="compositionally biased region" description="Low complexity" evidence="2">
    <location>
        <begin position="766"/>
        <end position="796"/>
    </location>
</feature>
<dbReference type="SMART" id="SM00313">
    <property type="entry name" value="PXA"/>
    <property type="match status" value="1"/>
</dbReference>
<dbReference type="Pfam" id="PF02194">
    <property type="entry name" value="PXA"/>
    <property type="match status" value="1"/>
</dbReference>
<evidence type="ECO:0000256" key="1">
    <source>
        <dbReference type="ARBA" id="ARBA00010883"/>
    </source>
</evidence>
<dbReference type="InterPro" id="IPR003114">
    <property type="entry name" value="Phox_assoc"/>
</dbReference>
<feature type="compositionally biased region" description="Polar residues" evidence="2">
    <location>
        <begin position="472"/>
        <end position="488"/>
    </location>
</feature>
<feature type="compositionally biased region" description="Pro residues" evidence="2">
    <location>
        <begin position="872"/>
        <end position="884"/>
    </location>
</feature>
<dbReference type="EMBL" id="NAJO01000006">
    <property type="protein sequence ID" value="OQO11596.1"/>
    <property type="molecule type" value="Genomic_DNA"/>
</dbReference>
<dbReference type="OrthoDB" id="41200at2759"/>
<dbReference type="InParanoid" id="A0A1V8TJP3"/>
<dbReference type="PROSITE" id="PS51207">
    <property type="entry name" value="PXA"/>
    <property type="match status" value="1"/>
</dbReference>
<dbReference type="CDD" id="cd06093">
    <property type="entry name" value="PX_domain"/>
    <property type="match status" value="1"/>
</dbReference>
<dbReference type="GO" id="GO:0035091">
    <property type="term" value="F:phosphatidylinositol binding"/>
    <property type="evidence" value="ECO:0007669"/>
    <property type="project" value="InterPro"/>
</dbReference>
<dbReference type="PANTHER" id="PTHR22775:SF47">
    <property type="entry name" value="MEIOTICALLY UP-REGULATED GENE 122 PROTEIN"/>
    <property type="match status" value="1"/>
</dbReference>
<dbReference type="AlphaFoldDB" id="A0A1V8TJP3"/>
<sequence>MDDQEKPLPVSDVTQDAFTAEVEAEDEIKPSILSNAGVVPATATDNTNWTIALQQVTDKALHFLSTASNETLGACLVGLSATTYFVLGRVGLVVIGIAGGVVLHATWDASSGRGGDGGGDILRRKEAGIEVARRLLDLRRTSEETAEQDKEDSKVYANQQLDFSRFEPETAKALDNFANAVIKDYVHYWYDPTLPGELSFPASCKRTFVAFLLSLSGHLERKRPADTLLDFVTNASSIIIVFLNELSAALNASPNAAAEDAVATYLRLKPDSNLTHILDVKYQDSKLKAVAEDTIEAYLDPKAYNCAPVHSFLREVLAQLVLGATVTLCSRPEWINEWIVYGLEESETTKEVMELMDAGVEGRQINATSPKTDGARTNQAVASRKEKSEQSRLDLVHKRQISRAEEAMDEAMKEAQRLTQLMIEEDQRQSNEGHRSLTTANSSGEDVSDLSGTHGAPTPTSSDSDRDRQERTVYSTDESSFASPSRSATDPRPVTPTSKQPFTTFDQLLPAAQPTALSESPVRAPKEQPQFTLHNAIISIFDDSVPGDRSTIKSKPTVDYMIQIEPSSSAYPGWMIPRKYADFEVLHEVLRRLSVITGAKFTESHSDLPRWRGNTKAALRTDLEKYLTAAVRFPTLAESEGMKRFLEKENASTRSPGEKGKPFGWPTPETFGKFGGNMIDVLAKAPKDVAGGVAGGGKAFFGNVAGLVGGKRPGAAQSAVPQPSVAQATRPEHKTNPSMGQAFLTDTYLGSMSSAKQSEESVRSMSTTSLERTGSTTTMSSARSSRRAQAPSQRTSGESSRPASIMSPSAPPVPREAAAAVEETFNLPPPPSDITDDYGSPARPARASIDTFRSSNLDQSLTASADLERPLPATPAPGPSTPPKPKTKPPITEQETAVAVELIFAVITELYTLSSAWQIRRTLLAAAKAFLLRPGNPQLASIRDLLQTSLLDSNLSDAGVAAHLQKLRENALPTAEELEIWARDYPPKSDEEKEALRVKARRLLVQKGMPQALTSVMGLAASGEALGKVFDCLQIPEVSRGLIFGLFLQALKVMTH</sequence>
<dbReference type="STRING" id="1507870.A0A1V8TJP3"/>
<keyword evidence="5" id="KW-1185">Reference proteome</keyword>
<feature type="region of interest" description="Disordered" evidence="2">
    <location>
        <begin position="712"/>
        <end position="893"/>
    </location>
</feature>
<feature type="domain" description="PXA" evidence="3">
    <location>
        <begin position="167"/>
        <end position="347"/>
    </location>
</feature>
<proteinExistence type="inferred from homology"/>
<evidence type="ECO:0000256" key="2">
    <source>
        <dbReference type="SAM" id="MobiDB-lite"/>
    </source>
</evidence>
<feature type="compositionally biased region" description="Basic and acidic residues" evidence="2">
    <location>
        <begin position="647"/>
        <end position="661"/>
    </location>
</feature>
<dbReference type="InterPro" id="IPR036871">
    <property type="entry name" value="PX_dom_sf"/>
</dbReference>
<feature type="compositionally biased region" description="Basic and acidic residues" evidence="2">
    <location>
        <begin position="426"/>
        <end position="435"/>
    </location>
</feature>
<feature type="compositionally biased region" description="Polar residues" evidence="2">
    <location>
        <begin position="851"/>
        <end position="863"/>
    </location>
</feature>
<feature type="compositionally biased region" description="Basic and acidic residues" evidence="2">
    <location>
        <begin position="383"/>
        <end position="395"/>
    </location>
</feature>
<comment type="caution">
    <text evidence="4">The sequence shown here is derived from an EMBL/GenBank/DDBJ whole genome shotgun (WGS) entry which is preliminary data.</text>
</comment>
<dbReference type="Pfam" id="PF08628">
    <property type="entry name" value="Nexin_C"/>
    <property type="match status" value="1"/>
</dbReference>
<accession>A0A1V8TJP3</accession>
<evidence type="ECO:0000259" key="3">
    <source>
        <dbReference type="PROSITE" id="PS51207"/>
    </source>
</evidence>
<protein>
    <recommendedName>
        <fullName evidence="3">PXA domain-containing protein</fullName>
    </recommendedName>
</protein>
<organism evidence="4 5">
    <name type="scientific">Cryoendolithus antarcticus</name>
    <dbReference type="NCBI Taxonomy" id="1507870"/>
    <lineage>
        <taxon>Eukaryota</taxon>
        <taxon>Fungi</taxon>
        <taxon>Dikarya</taxon>
        <taxon>Ascomycota</taxon>
        <taxon>Pezizomycotina</taxon>
        <taxon>Dothideomycetes</taxon>
        <taxon>Dothideomycetidae</taxon>
        <taxon>Cladosporiales</taxon>
        <taxon>Cladosporiaceae</taxon>
        <taxon>Cryoendolithus</taxon>
    </lineage>
</organism>
<evidence type="ECO:0000313" key="4">
    <source>
        <dbReference type="EMBL" id="OQO11596.1"/>
    </source>
</evidence>
<name>A0A1V8TJP3_9PEZI</name>
<feature type="region of interest" description="Disordered" evidence="2">
    <location>
        <begin position="647"/>
        <end position="666"/>
    </location>
</feature>
<feature type="compositionally biased region" description="Polar residues" evidence="2">
    <location>
        <begin position="365"/>
        <end position="381"/>
    </location>
</feature>
<feature type="region of interest" description="Disordered" evidence="2">
    <location>
        <begin position="363"/>
        <end position="395"/>
    </location>
</feature>
<reference evidence="5" key="1">
    <citation type="submission" date="2017-03" db="EMBL/GenBank/DDBJ databases">
        <title>Genomes of endolithic fungi from Antarctica.</title>
        <authorList>
            <person name="Coleine C."/>
            <person name="Masonjones S."/>
            <person name="Stajich J.E."/>
        </authorList>
    </citation>
    <scope>NUCLEOTIDE SEQUENCE [LARGE SCALE GENOMIC DNA]</scope>
    <source>
        <strain evidence="5">CCFEE 5527</strain>
    </source>
</reference>
<dbReference type="InterPro" id="IPR013937">
    <property type="entry name" value="Sorting_nexin_C"/>
</dbReference>
<gene>
    <name evidence="4" type="ORF">B0A48_03323</name>
</gene>
<comment type="similarity">
    <text evidence="1">Belongs to the sorting nexin family.</text>
</comment>
<evidence type="ECO:0000313" key="5">
    <source>
        <dbReference type="Proteomes" id="UP000192596"/>
    </source>
</evidence>
<feature type="compositionally biased region" description="Polar residues" evidence="2">
    <location>
        <begin position="436"/>
        <end position="445"/>
    </location>
</feature>
<feature type="region of interest" description="Disordered" evidence="2">
    <location>
        <begin position="426"/>
        <end position="502"/>
    </location>
</feature>